<dbReference type="InterPro" id="IPR013783">
    <property type="entry name" value="Ig-like_fold"/>
</dbReference>
<keyword evidence="9" id="KW-0472">Membrane</keyword>
<protein>
    <recommendedName>
        <fullName evidence="11">Fibronectin type-III domain-containing protein</fullName>
    </recommendedName>
</protein>
<dbReference type="InterPro" id="IPR058953">
    <property type="entry name" value="PelX-like_N"/>
</dbReference>
<evidence type="ECO:0000313" key="12">
    <source>
        <dbReference type="EMBL" id="MEQ2555704.1"/>
    </source>
</evidence>
<comment type="cofactor">
    <cofactor evidence="1">
        <name>Ca(2+)</name>
        <dbReference type="ChEBI" id="CHEBI:29108"/>
    </cofactor>
</comment>
<dbReference type="InterPro" id="IPR058863">
    <property type="entry name" value="PelX-like_Ig"/>
</dbReference>
<feature type="domain" description="Fibronectin type-III" evidence="11">
    <location>
        <begin position="453"/>
        <end position="541"/>
    </location>
</feature>
<dbReference type="InterPro" id="IPR006626">
    <property type="entry name" value="PbH1"/>
</dbReference>
<evidence type="ECO:0000256" key="10">
    <source>
        <dbReference type="SAM" id="SignalP"/>
    </source>
</evidence>
<dbReference type="EMBL" id="JBBMFS010000011">
    <property type="protein sequence ID" value="MEQ2555704.1"/>
    <property type="molecule type" value="Genomic_DNA"/>
</dbReference>
<reference evidence="12" key="1">
    <citation type="submission" date="2024-03" db="EMBL/GenBank/DDBJ databases">
        <title>Human intestinal bacterial collection.</title>
        <authorList>
            <person name="Pauvert C."/>
            <person name="Hitch T.C.A."/>
            <person name="Clavel T."/>
        </authorList>
    </citation>
    <scope>NUCLEOTIDE SEQUENCE [LARGE SCALE GENOMIC DNA]</scope>
    <source>
        <strain evidence="12">CLA-AA-H89B</strain>
    </source>
</reference>
<evidence type="ECO:0000256" key="6">
    <source>
        <dbReference type="ARBA" id="ARBA00022837"/>
    </source>
</evidence>
<dbReference type="Pfam" id="PF13229">
    <property type="entry name" value="Beta_helix"/>
    <property type="match status" value="1"/>
</dbReference>
<dbReference type="SUPFAM" id="SSF51126">
    <property type="entry name" value="Pectin lyase-like"/>
    <property type="match status" value="1"/>
</dbReference>
<proteinExistence type="inferred from homology"/>
<evidence type="ECO:0000256" key="7">
    <source>
        <dbReference type="ARBA" id="ARBA00023239"/>
    </source>
</evidence>
<dbReference type="InterPro" id="IPR039448">
    <property type="entry name" value="Beta_helix"/>
</dbReference>
<keyword evidence="5 10" id="KW-0732">Signal</keyword>
<dbReference type="CDD" id="cd00063">
    <property type="entry name" value="FN3"/>
    <property type="match status" value="1"/>
</dbReference>
<feature type="chain" id="PRO_5045570824" description="Fibronectin type-III domain-containing protein" evidence="10">
    <location>
        <begin position="29"/>
        <end position="1387"/>
    </location>
</feature>
<evidence type="ECO:0000256" key="2">
    <source>
        <dbReference type="ARBA" id="ARBA00004613"/>
    </source>
</evidence>
<evidence type="ECO:0000259" key="11">
    <source>
        <dbReference type="PROSITE" id="PS50853"/>
    </source>
</evidence>
<dbReference type="SMART" id="SM00710">
    <property type="entry name" value="PbH1"/>
    <property type="match status" value="6"/>
</dbReference>
<keyword evidence="7" id="KW-0456">Lyase</keyword>
<evidence type="ECO:0000256" key="9">
    <source>
        <dbReference type="SAM" id="Phobius"/>
    </source>
</evidence>
<comment type="subcellular location">
    <subcellularLocation>
        <location evidence="2">Secreted</location>
    </subcellularLocation>
</comment>
<accession>A0ABV1H7M4</accession>
<evidence type="ECO:0000256" key="3">
    <source>
        <dbReference type="ARBA" id="ARBA00022525"/>
    </source>
</evidence>
<feature type="signal peptide" evidence="10">
    <location>
        <begin position="1"/>
        <end position="28"/>
    </location>
</feature>
<dbReference type="SUPFAM" id="SSF49265">
    <property type="entry name" value="Fibronectin type III"/>
    <property type="match status" value="1"/>
</dbReference>
<keyword evidence="4" id="KW-0479">Metal-binding</keyword>
<organism evidence="12 13">
    <name type="scientific">Lachnospira intestinalis</name>
    <dbReference type="NCBI Taxonomy" id="3133158"/>
    <lineage>
        <taxon>Bacteria</taxon>
        <taxon>Bacillati</taxon>
        <taxon>Bacillota</taxon>
        <taxon>Clostridia</taxon>
        <taxon>Lachnospirales</taxon>
        <taxon>Lachnospiraceae</taxon>
        <taxon>Lachnospira</taxon>
    </lineage>
</organism>
<comment type="similarity">
    <text evidence="8">Belongs to the polysaccharide lyase 9 family.</text>
</comment>
<feature type="transmembrane region" description="Helical" evidence="9">
    <location>
        <begin position="1364"/>
        <end position="1381"/>
    </location>
</feature>
<comment type="caution">
    <text evidence="12">The sequence shown here is derived from an EMBL/GenBank/DDBJ whole genome shotgun (WGS) entry which is preliminary data.</text>
</comment>
<dbReference type="Gene3D" id="2.160.20.10">
    <property type="entry name" value="Single-stranded right-handed beta-helix, Pectin lyase-like"/>
    <property type="match status" value="1"/>
</dbReference>
<dbReference type="InterPro" id="IPR052052">
    <property type="entry name" value="Polysaccharide_Lyase_9"/>
</dbReference>
<evidence type="ECO:0000256" key="1">
    <source>
        <dbReference type="ARBA" id="ARBA00001913"/>
    </source>
</evidence>
<evidence type="ECO:0000256" key="4">
    <source>
        <dbReference type="ARBA" id="ARBA00022723"/>
    </source>
</evidence>
<dbReference type="Proteomes" id="UP001546774">
    <property type="component" value="Unassembled WGS sequence"/>
</dbReference>
<keyword evidence="6" id="KW-0106">Calcium</keyword>
<dbReference type="PROSITE" id="PS50853">
    <property type="entry name" value="FN3"/>
    <property type="match status" value="1"/>
</dbReference>
<name>A0ABV1H7M4_9FIRM</name>
<dbReference type="PANTHER" id="PTHR40088:SF1">
    <property type="entry name" value="PECTATE LYASE PEL9"/>
    <property type="match status" value="1"/>
</dbReference>
<dbReference type="Gene3D" id="2.60.40.10">
    <property type="entry name" value="Immunoglobulins"/>
    <property type="match status" value="1"/>
</dbReference>
<keyword evidence="9" id="KW-1133">Transmembrane helix</keyword>
<evidence type="ECO:0000313" key="13">
    <source>
        <dbReference type="Proteomes" id="UP001546774"/>
    </source>
</evidence>
<keyword evidence="9" id="KW-0812">Transmembrane</keyword>
<keyword evidence="13" id="KW-1185">Reference proteome</keyword>
<keyword evidence="3" id="KW-0964">Secreted</keyword>
<dbReference type="Pfam" id="PF25849">
    <property type="entry name" value="PelX_N"/>
    <property type="match status" value="1"/>
</dbReference>
<gene>
    <name evidence="12" type="ORF">WMO37_11935</name>
</gene>
<dbReference type="PANTHER" id="PTHR40088">
    <property type="entry name" value="PECTATE LYASE (EUROFUNG)"/>
    <property type="match status" value="1"/>
</dbReference>
<sequence>MKTKKSKRVMAVVMAVLLTVGIMPMDWAVTKAAASTVHSFDATAQASVGDDKAVIAEGTTFNDGYFKIVGKVTQRTNSDGSIKAYELASKAAGAVQFTTESTSSVVVGLSSTGGSNESAVALINTADNSVVAEDAGTAVVAGTKKTELKYTALPAGTYQVVSPEDAERNRGARFLDITVEEEEAAAVTTTYAFAVADLSPAAYSVTADKTAIAEGTVFASDYVKTVGTATFRTKSSSDFSALKAIELGSKASGALQFTVTGTASVSFEASSTGGSNESAIALVNTADNSTVAEDAGTTIVKGTNATKLTYSSLPAGIYQIVSPEDAERNRGARVLSFTAEQTASGERPARKAWEDVAAPAIGEITAADGKITVPFTMVIGYDGADSVSVDMKNAAGTVVATENYAKDAAEGVVTFTPAASGDYTFTITAARKDEADKTGTDKEFKGFELPLAKPSFQSATSQGGGKVSLVWDEVTEASSYEVSYSENGTDFTQPVSVTGTEYVVSGLTVGKEYTFKLTAVRVLPAAVSEAATITAKATAEAQQVWAFSAFGQGVSSDEKNAGYEGSANDGKVTLWNLNSKGKIVPASTDGLSFYYTAIPSNMNFTLSATVTVDEWTLTNGQEGFGLMAADRVGKNGDSSVFWNNSYMASVTKVEYYVNADGSMALDTIKQGGTTAPEGSVKATMKLGIGSQEKTGVTKANLSKLEANDTATVNNEFSSKMTTLESSGVTGNLIGNATKDVTGTVENPLTTFKMSIQKNNTGYFVSYTNEAGETVTKKYYDTKALEQLDEDNVYVGFFASRTAKISVTDINLTTISPENDVAKEEQPVTTVAPSYKVTSASVSNSESYKLSYVANADGHVVVTAADGTVIADEDVTAGQKYVWETTLTLGENTFTVTMTPVEGYRPSEFEVLDSYEASTFTYKVTYNKFDGDVIYVGPDAASDGVGTKENPIDIYTAVKYVSPGQKIVLLSGTYNLESTVTVQPGIDGTESQPIIMAAESSTDRPVFDFGKNCEGMVLAGDHWYYQGFDVTNSANAKDGIRLCGSSCTVDNVRTYHNGNTGLQISRFTSTDTKEEWPSNNLVLNCTSYGNADEGYEDADGFAAKLTIGEGNVFDGCIAYNNADDGWDLFAKVETGSIGAVTIQNCVAYGNGYLEDGTDAGNGNGFKMGGSSMSGYHKLINSVAFDNKAKGIDSNSCPDIQVTNSTSYNNGGSNVAMYTNDAANTDFMATGVLSWRTQKTSVNETFKFKGTQDASKVYQSSNYFWNCTEAGTNNSTTAVTADWFVSTDTKMNYDTHVYAAIPVTRNSDNTINMNGLLVLTANAKAGAVVGGQASAKIDLSGKMTGGLLFQKTTGSESVETGDMANMMLYILLLLGAAGVYAASKKRKHA</sequence>
<dbReference type="InterPro" id="IPR012334">
    <property type="entry name" value="Pectin_lyas_fold"/>
</dbReference>
<evidence type="ECO:0000256" key="8">
    <source>
        <dbReference type="ARBA" id="ARBA00038263"/>
    </source>
</evidence>
<dbReference type="InterPro" id="IPR036116">
    <property type="entry name" value="FN3_sf"/>
</dbReference>
<dbReference type="InterPro" id="IPR011050">
    <property type="entry name" value="Pectin_lyase_fold/virulence"/>
</dbReference>
<evidence type="ECO:0000256" key="5">
    <source>
        <dbReference type="ARBA" id="ARBA00022729"/>
    </source>
</evidence>
<dbReference type="InterPro" id="IPR003961">
    <property type="entry name" value="FN3_dom"/>
</dbReference>
<dbReference type="Pfam" id="PF25850">
    <property type="entry name" value="PelX_Ig"/>
    <property type="match status" value="1"/>
</dbReference>